<feature type="transmembrane region" description="Helical" evidence="7">
    <location>
        <begin position="300"/>
        <end position="319"/>
    </location>
</feature>
<evidence type="ECO:0000313" key="10">
    <source>
        <dbReference type="Proteomes" id="UP000051401"/>
    </source>
</evidence>
<dbReference type="Proteomes" id="UP000325785">
    <property type="component" value="Chromosome"/>
</dbReference>
<keyword evidence="4 7" id="KW-0812">Transmembrane</keyword>
<dbReference type="PATRIC" id="fig|540747.5.peg.4009"/>
<dbReference type="RefSeq" id="WP_057821194.1">
    <property type="nucleotide sequence ID" value="NZ_CP031598.1"/>
</dbReference>
<dbReference type="PANTHER" id="PTHR30250">
    <property type="entry name" value="PST FAMILY PREDICTED COLANIC ACID TRANSPORTER"/>
    <property type="match status" value="1"/>
</dbReference>
<accession>A0A0T5P1I8</accession>
<feature type="transmembrane region" description="Helical" evidence="7">
    <location>
        <begin position="182"/>
        <end position="202"/>
    </location>
</feature>
<evidence type="ECO:0000256" key="6">
    <source>
        <dbReference type="ARBA" id="ARBA00023136"/>
    </source>
</evidence>
<feature type="transmembrane region" description="Helical" evidence="7">
    <location>
        <begin position="160"/>
        <end position="176"/>
    </location>
</feature>
<feature type="transmembrane region" description="Helical" evidence="7">
    <location>
        <begin position="53"/>
        <end position="76"/>
    </location>
</feature>
<dbReference type="AlphaFoldDB" id="A0A0T5P1I8"/>
<dbReference type="Proteomes" id="UP000051401">
    <property type="component" value="Unassembled WGS sequence"/>
</dbReference>
<dbReference type="InterPro" id="IPR050833">
    <property type="entry name" value="Poly_Biosynth_Transport"/>
</dbReference>
<evidence type="ECO:0000256" key="2">
    <source>
        <dbReference type="ARBA" id="ARBA00007430"/>
    </source>
</evidence>
<feature type="transmembrane region" description="Helical" evidence="7">
    <location>
        <begin position="331"/>
        <end position="355"/>
    </location>
</feature>
<feature type="transmembrane region" description="Helical" evidence="7">
    <location>
        <begin position="255"/>
        <end position="279"/>
    </location>
</feature>
<dbReference type="PANTHER" id="PTHR30250:SF10">
    <property type="entry name" value="LIPOPOLYSACCHARIDE BIOSYNTHESIS PROTEIN WZXC"/>
    <property type="match status" value="1"/>
</dbReference>
<evidence type="ECO:0000313" key="9">
    <source>
        <dbReference type="EMBL" id="QEW28533.1"/>
    </source>
</evidence>
<dbReference type="STRING" id="540747.SAMN04488031_10522"/>
<dbReference type="EMBL" id="CP031598">
    <property type="protein sequence ID" value="QEW28533.1"/>
    <property type="molecule type" value="Genomic_DNA"/>
</dbReference>
<keyword evidence="5 7" id="KW-1133">Transmembrane helix</keyword>
<evidence type="ECO:0000256" key="1">
    <source>
        <dbReference type="ARBA" id="ARBA00004651"/>
    </source>
</evidence>
<proteinExistence type="inferred from homology"/>
<reference evidence="8 10" key="1">
    <citation type="submission" date="2015-04" db="EMBL/GenBank/DDBJ databases">
        <title>The draft genome sequence of Roseovarius indicus B108T.</title>
        <authorList>
            <person name="Li G."/>
            <person name="Lai Q."/>
            <person name="Shao Z."/>
            <person name="Yan P."/>
        </authorList>
    </citation>
    <scope>NUCLEOTIDE SEQUENCE [LARGE SCALE GENOMIC DNA]</scope>
    <source>
        <strain evidence="8 10">B108</strain>
    </source>
</reference>
<evidence type="ECO:0000256" key="7">
    <source>
        <dbReference type="SAM" id="Phobius"/>
    </source>
</evidence>
<sequence>MKRVTQAFRGSHLTARILRSTSWVVVGYGGAQAIRLGSNLILTRILFPEAFGIMALVTMVTVGLMMFSDVGIGPALARSPRGDDPEFLNTAWSLQVMRGFGLWLVTLALAYPFAQLYEHPELALYLPVAGLSLILTGFFPTRMELARRHLQMGRATMLDLISQLLGLALMVALALWTRSVFALVLGAVFTNLIKLVVMWVGLPGRRDRFQIEKPALLELVSFGKWIFLGTAFGFISTQGDKAVLGKLLSLETLGIYNIGFFLASFAMALGQSVAQDLLIPVYRNKPPSESAENRRKLQRMRFLLTGGLCALLLLMAYVGPPLVEFLYDDRYLAAGPIVTIMACGFIPKIIGMSYDQAALAAGDSRRVFFLTGTRSTLQMIMLFLGLYYFGLLGGVASYGIAMLIAHPLLVALAIRHQAWDPLHDLVSFTLAGLLAAGAIALHWDALQTISSAPVG</sequence>
<reference evidence="9 11" key="2">
    <citation type="submission" date="2018-08" db="EMBL/GenBank/DDBJ databases">
        <title>Genetic Globetrotter - A new plasmid hitch-hiking vast phylogenetic and geographic distances.</title>
        <authorList>
            <person name="Vollmers J."/>
            <person name="Petersen J."/>
        </authorList>
    </citation>
    <scope>NUCLEOTIDE SEQUENCE [LARGE SCALE GENOMIC DNA]</scope>
    <source>
        <strain evidence="9 11">DSM 26383</strain>
    </source>
</reference>
<dbReference type="KEGG" id="rid:RIdsm_04364"/>
<comment type="subcellular location">
    <subcellularLocation>
        <location evidence="1">Cell membrane</location>
        <topology evidence="1">Multi-pass membrane protein</topology>
    </subcellularLocation>
</comment>
<comment type="similarity">
    <text evidence="2">Belongs to the polysaccharide synthase family.</text>
</comment>
<evidence type="ECO:0000313" key="11">
    <source>
        <dbReference type="Proteomes" id="UP000325785"/>
    </source>
</evidence>
<dbReference type="EMBL" id="LAXI01000030">
    <property type="protein sequence ID" value="KRS14993.1"/>
    <property type="molecule type" value="Genomic_DNA"/>
</dbReference>
<evidence type="ECO:0000256" key="4">
    <source>
        <dbReference type="ARBA" id="ARBA00022692"/>
    </source>
</evidence>
<feature type="transmembrane region" description="Helical" evidence="7">
    <location>
        <begin position="425"/>
        <end position="443"/>
    </location>
</feature>
<dbReference type="OrthoDB" id="7605542at2"/>
<dbReference type="GO" id="GO:0005886">
    <property type="term" value="C:plasma membrane"/>
    <property type="evidence" value="ECO:0007669"/>
    <property type="project" value="UniProtKB-SubCell"/>
</dbReference>
<name>A0A0T5P1I8_9RHOB</name>
<keyword evidence="6 7" id="KW-0472">Membrane</keyword>
<keyword evidence="10" id="KW-1185">Reference proteome</keyword>
<evidence type="ECO:0000313" key="8">
    <source>
        <dbReference type="EMBL" id="KRS14993.1"/>
    </source>
</evidence>
<gene>
    <name evidence="9" type="primary">tuaB</name>
    <name evidence="9" type="ORF">RIdsm_04364</name>
    <name evidence="8" type="ORF">XM52_26255</name>
</gene>
<organism evidence="8 10">
    <name type="scientific">Roseovarius indicus</name>
    <dbReference type="NCBI Taxonomy" id="540747"/>
    <lineage>
        <taxon>Bacteria</taxon>
        <taxon>Pseudomonadati</taxon>
        <taxon>Pseudomonadota</taxon>
        <taxon>Alphaproteobacteria</taxon>
        <taxon>Rhodobacterales</taxon>
        <taxon>Roseobacteraceae</taxon>
        <taxon>Roseovarius</taxon>
    </lineage>
</organism>
<keyword evidence="3" id="KW-1003">Cell membrane</keyword>
<feature type="transmembrane region" description="Helical" evidence="7">
    <location>
        <begin position="214"/>
        <end position="235"/>
    </location>
</feature>
<protein>
    <submittedName>
        <fullName evidence="8">Polysaccharide biosynthesis protein</fullName>
    </submittedName>
    <submittedName>
        <fullName evidence="9">Teichuronic acid biosynthesis protein TuaB</fullName>
    </submittedName>
</protein>
<evidence type="ECO:0000256" key="5">
    <source>
        <dbReference type="ARBA" id="ARBA00022989"/>
    </source>
</evidence>
<feature type="transmembrane region" description="Helical" evidence="7">
    <location>
        <begin position="122"/>
        <end position="139"/>
    </location>
</feature>
<dbReference type="Pfam" id="PF13440">
    <property type="entry name" value="Polysacc_synt_3"/>
    <property type="match status" value="1"/>
</dbReference>
<evidence type="ECO:0000256" key="3">
    <source>
        <dbReference type="ARBA" id="ARBA00022475"/>
    </source>
</evidence>